<dbReference type="SUPFAM" id="SSF111369">
    <property type="entry name" value="HlyD-like secretion proteins"/>
    <property type="match status" value="1"/>
</dbReference>
<protein>
    <submittedName>
        <fullName evidence="2">Efflux transporter, RND family, MFP subunit</fullName>
    </submittedName>
</protein>
<evidence type="ECO:0000256" key="1">
    <source>
        <dbReference type="SAM" id="Coils"/>
    </source>
</evidence>
<dbReference type="InterPro" id="IPR006143">
    <property type="entry name" value="RND_pump_MFP"/>
</dbReference>
<sequence length="354" mass="38255">MNKIVGNVIKITLSVAVIAGLGMGAVTALKKAKAKDASLKTAKVYPIVANVLELKKQHVTLTLPYLAEVANDKDVKLAARIAARILHIKPSGTRVKKGDVLAQLDTTAIKSSLRGLQDQIKAVKIALNNLQKTHQRTMDLLKVQGASIEQAQKESTMIAQTQSKLNALKQKEITLKNNLSYATIISPVDGVISKTFTSRGALSAPGHPLVAISSKNGFFLLLRVPTDLNVAGVKFNHKTYQVTPLESTFHGLAEYKVYVNNAKLISGDRVEVDVITYNQTGLKLPFDALLNRNGKTYVLIVDGSSQPKAKEVHILRSAEQGVVISDNLAGQKVVIAKPDILLKLLSGYSLSIKE</sequence>
<evidence type="ECO:0000313" key="2">
    <source>
        <dbReference type="EMBL" id="SFV75306.1"/>
    </source>
</evidence>
<organism evidence="2">
    <name type="scientific">hydrothermal vent metagenome</name>
    <dbReference type="NCBI Taxonomy" id="652676"/>
    <lineage>
        <taxon>unclassified sequences</taxon>
        <taxon>metagenomes</taxon>
        <taxon>ecological metagenomes</taxon>
    </lineage>
</organism>
<dbReference type="EMBL" id="FPHP01000027">
    <property type="protein sequence ID" value="SFV75306.1"/>
    <property type="molecule type" value="Genomic_DNA"/>
</dbReference>
<feature type="coiled-coil region" evidence="1">
    <location>
        <begin position="113"/>
        <end position="178"/>
    </location>
</feature>
<dbReference type="Gene3D" id="2.40.50.100">
    <property type="match status" value="1"/>
</dbReference>
<proteinExistence type="predicted"/>
<dbReference type="PANTHER" id="PTHR30469:SF15">
    <property type="entry name" value="HLYD FAMILY OF SECRETION PROTEINS"/>
    <property type="match status" value="1"/>
</dbReference>
<dbReference type="GO" id="GO:0015562">
    <property type="term" value="F:efflux transmembrane transporter activity"/>
    <property type="evidence" value="ECO:0007669"/>
    <property type="project" value="TreeGrafter"/>
</dbReference>
<keyword evidence="1" id="KW-0175">Coiled coil</keyword>
<dbReference type="PANTHER" id="PTHR30469">
    <property type="entry name" value="MULTIDRUG RESISTANCE PROTEIN MDTA"/>
    <property type="match status" value="1"/>
</dbReference>
<name>A0A1W1D4F9_9ZZZZ</name>
<dbReference type="NCBIfam" id="TIGR01730">
    <property type="entry name" value="RND_mfp"/>
    <property type="match status" value="1"/>
</dbReference>
<dbReference type="GO" id="GO:1990281">
    <property type="term" value="C:efflux pump complex"/>
    <property type="evidence" value="ECO:0007669"/>
    <property type="project" value="TreeGrafter"/>
</dbReference>
<dbReference type="AlphaFoldDB" id="A0A1W1D4F9"/>
<reference evidence="2" key="1">
    <citation type="submission" date="2016-10" db="EMBL/GenBank/DDBJ databases">
        <authorList>
            <person name="de Groot N.N."/>
        </authorList>
    </citation>
    <scope>NUCLEOTIDE SEQUENCE</scope>
</reference>
<dbReference type="Gene3D" id="1.10.287.470">
    <property type="entry name" value="Helix hairpin bin"/>
    <property type="match status" value="1"/>
</dbReference>
<accession>A0A1W1D4F9</accession>
<gene>
    <name evidence="2" type="ORF">MNB_SM-3-34</name>
</gene>